<dbReference type="AlphaFoldDB" id="A0A1A6A5Z4"/>
<feature type="region of interest" description="Disordered" evidence="11">
    <location>
        <begin position="695"/>
        <end position="719"/>
    </location>
</feature>
<evidence type="ECO:0000256" key="3">
    <source>
        <dbReference type="ARBA" id="ARBA00006559"/>
    </source>
</evidence>
<comment type="similarity">
    <text evidence="3 10">Belongs to the TOP6A family.</text>
</comment>
<dbReference type="InterPro" id="IPR036388">
    <property type="entry name" value="WH-like_DNA-bd_sf"/>
</dbReference>
<dbReference type="EMBL" id="KI894031">
    <property type="protein sequence ID" value="OBR85482.1"/>
    <property type="molecule type" value="Genomic_DNA"/>
</dbReference>
<feature type="region of interest" description="Disordered" evidence="11">
    <location>
        <begin position="293"/>
        <end position="345"/>
    </location>
</feature>
<feature type="region of interest" description="Disordered" evidence="11">
    <location>
        <begin position="1"/>
        <end position="114"/>
    </location>
</feature>
<organism evidence="14">
    <name type="scientific">Kwoniella dejecticola CBS 10117</name>
    <dbReference type="NCBI Taxonomy" id="1296121"/>
    <lineage>
        <taxon>Eukaryota</taxon>
        <taxon>Fungi</taxon>
        <taxon>Dikarya</taxon>
        <taxon>Basidiomycota</taxon>
        <taxon>Agaricomycotina</taxon>
        <taxon>Tremellomycetes</taxon>
        <taxon>Tremellales</taxon>
        <taxon>Cryptococcaceae</taxon>
        <taxon>Kwoniella</taxon>
    </lineage>
</organism>
<name>A0A1A6A5Z4_9TREE</name>
<feature type="compositionally biased region" description="Acidic residues" evidence="11">
    <location>
        <begin position="307"/>
        <end position="330"/>
    </location>
</feature>
<sequence>MEKYIDSDTENEDAESSPFPSQVEQPKSGSFACPIDFTQSDEELPSAPPRKKGKKFRNQALQNRGTRSYASSREPSHHANLAPSLPQAWKPLNPGSLREHQSATNGPGVNGGYQGVSYLRYQGLTRVEDEEQSEEEEEEVLMLEDITQLHDHTRTTQLTSANSRTSFLLADHAHTTIRDQEGPPQDSQERDDWDFAQLMKRAEGKRGYELLAEKYPQSNLISSGNGSSQSQSLRIGDSQTSNTSSTSLQELEGLTDEEQVRRNKAIAFLESFPISYLTQLHNSQLLLLAQQQYRGRKSPKKPRDTETIEEDEEDSQGPLIPDDDDLEAREEDSIPSSQETVRSEPGVTILLKNRKTGNNQVISFPDDPLARTRGVSAQHKQDRIFAVLAVLYEAVLTTTVVTLRDIFYRDKVLFHKQSVVDKIVDDLVATAAMKRRDFCVCASAKGLIAARSMSIIRRSGEVVKLSTSAPTLIDPIERIQRLESTEQIEWILVVEKDAVFQTLCSARLLEDDRIGAGVLITGKGFPDLATKQMLHLLSITFPRAKIFALVDADPHGISILSTYTFGSKNSKHSPDHADLALGDKIQWTGLRPTEIKNLGIAYDDLLPLEEADVRLAMKMLDDPVLPNEWKREICEILHTNRKAEIEIILDSKVKLNVKRKPPITDEPDIGIGAENSYDVDLSEDILDTPGQSQLQMQVQGDSQSQGQSQGGRGKKRTSQSQIRLVEYVVKRILQ</sequence>
<dbReference type="Gene3D" id="1.10.10.10">
    <property type="entry name" value="Winged helix-like DNA-binding domain superfamily/Winged helix DNA-binding domain"/>
    <property type="match status" value="1"/>
</dbReference>
<feature type="compositionally biased region" description="Low complexity" evidence="11">
    <location>
        <begin position="218"/>
        <end position="247"/>
    </location>
</feature>
<evidence type="ECO:0000256" key="4">
    <source>
        <dbReference type="ARBA" id="ARBA00012895"/>
    </source>
</evidence>
<dbReference type="InterPro" id="IPR002815">
    <property type="entry name" value="Spo11/TopoVI_A"/>
</dbReference>
<dbReference type="CDD" id="cd00223">
    <property type="entry name" value="TOPRIM_TopoIIB_SPO"/>
    <property type="match status" value="1"/>
</dbReference>
<dbReference type="GO" id="GO:0000706">
    <property type="term" value="P:meiotic DNA double-strand break processing"/>
    <property type="evidence" value="ECO:0007669"/>
    <property type="project" value="TreeGrafter"/>
</dbReference>
<dbReference type="PANTHER" id="PTHR10848">
    <property type="entry name" value="MEIOTIC RECOMBINATION PROTEIN SPO11"/>
    <property type="match status" value="1"/>
</dbReference>
<dbReference type="GeneID" id="28968517"/>
<comment type="catalytic activity">
    <reaction evidence="1 10">
        <text>ATP-dependent breakage, passage and rejoining of double-stranded DNA.</text>
        <dbReference type="EC" id="5.6.2.2"/>
    </reaction>
</comment>
<evidence type="ECO:0000256" key="6">
    <source>
        <dbReference type="ARBA" id="ARBA00022842"/>
    </source>
</evidence>
<dbReference type="GO" id="GO:0042138">
    <property type="term" value="P:meiotic DNA double-strand break formation"/>
    <property type="evidence" value="ECO:0007669"/>
    <property type="project" value="TreeGrafter"/>
</dbReference>
<dbReference type="OrthoDB" id="5377392at2759"/>
<evidence type="ECO:0000259" key="13">
    <source>
        <dbReference type="Pfam" id="PF21180"/>
    </source>
</evidence>
<dbReference type="KEGG" id="kdj:28968517"/>
<dbReference type="PROSITE" id="PS52041">
    <property type="entry name" value="TOPO_IIB"/>
    <property type="match status" value="1"/>
</dbReference>
<feature type="compositionally biased region" description="Low complexity" evidence="11">
    <location>
        <begin position="695"/>
        <end position="707"/>
    </location>
</feature>
<evidence type="ECO:0000313" key="14">
    <source>
        <dbReference type="EMBL" id="OBR85482.1"/>
    </source>
</evidence>
<dbReference type="GO" id="GO:0000228">
    <property type="term" value="C:nuclear chromosome"/>
    <property type="evidence" value="ECO:0007669"/>
    <property type="project" value="TreeGrafter"/>
</dbReference>
<dbReference type="GO" id="GO:0003677">
    <property type="term" value="F:DNA binding"/>
    <property type="evidence" value="ECO:0007669"/>
    <property type="project" value="UniProtKB-UniRule"/>
</dbReference>
<keyword evidence="16" id="KW-1185">Reference proteome</keyword>
<dbReference type="Proteomes" id="UP000078595">
    <property type="component" value="Chromosome 5"/>
</dbReference>
<evidence type="ECO:0000256" key="5">
    <source>
        <dbReference type="ARBA" id="ARBA00022723"/>
    </source>
</evidence>
<dbReference type="SUPFAM" id="SSF56726">
    <property type="entry name" value="DNA topoisomerase IV, alpha subunit"/>
    <property type="match status" value="1"/>
</dbReference>
<comment type="cofactor">
    <cofactor evidence="2">
        <name>Mg(2+)</name>
        <dbReference type="ChEBI" id="CHEBI:18420"/>
    </cofactor>
</comment>
<evidence type="ECO:0000256" key="11">
    <source>
        <dbReference type="SAM" id="MobiDB-lite"/>
    </source>
</evidence>
<reference evidence="15" key="2">
    <citation type="submission" date="2013-07" db="EMBL/GenBank/DDBJ databases">
        <authorList>
            <consortium name="The Broad Institute Genome Sequencing Platform"/>
            <person name="Cuomo C."/>
            <person name="Litvintseva A."/>
            <person name="Chen Y."/>
            <person name="Heitman J."/>
            <person name="Sun S."/>
            <person name="Springer D."/>
            <person name="Dromer F."/>
            <person name="Young S.K."/>
            <person name="Zeng Q."/>
            <person name="Gargeya S."/>
            <person name="Fitzgerald M."/>
            <person name="Abouelleil A."/>
            <person name="Alvarado L."/>
            <person name="Berlin A.M."/>
            <person name="Chapman S.B."/>
            <person name="Dewar J."/>
            <person name="Goldberg J."/>
            <person name="Griggs A."/>
            <person name="Gujja S."/>
            <person name="Hansen M."/>
            <person name="Howarth C."/>
            <person name="Imamovic A."/>
            <person name="Larimer J."/>
            <person name="McCowan C."/>
            <person name="Murphy C."/>
            <person name="Pearson M."/>
            <person name="Priest M."/>
            <person name="Roberts A."/>
            <person name="Saif S."/>
            <person name="Shea T."/>
            <person name="Sykes S."/>
            <person name="Wortman J."/>
            <person name="Nusbaum C."/>
            <person name="Birren B."/>
        </authorList>
    </citation>
    <scope>NUCLEOTIDE SEQUENCE</scope>
    <source>
        <strain evidence="15">CBS 10117</strain>
    </source>
</reference>
<reference evidence="14" key="1">
    <citation type="submission" date="2013-07" db="EMBL/GenBank/DDBJ databases">
        <title>The Genome Sequence of Cryptococcus dejecticola CBS10117.</title>
        <authorList>
            <consortium name="The Broad Institute Genome Sequencing Platform"/>
            <person name="Cuomo C."/>
            <person name="Litvintseva A."/>
            <person name="Chen Y."/>
            <person name="Heitman J."/>
            <person name="Sun S."/>
            <person name="Springer D."/>
            <person name="Dromer F."/>
            <person name="Young S.K."/>
            <person name="Zeng Q."/>
            <person name="Gargeya S."/>
            <person name="Fitzgerald M."/>
            <person name="Abouelleil A."/>
            <person name="Alvarado L."/>
            <person name="Berlin A.M."/>
            <person name="Chapman S.B."/>
            <person name="Dewar J."/>
            <person name="Goldberg J."/>
            <person name="Griggs A."/>
            <person name="Gujja S."/>
            <person name="Hansen M."/>
            <person name="Howarth C."/>
            <person name="Imamovic A."/>
            <person name="Larimer J."/>
            <person name="McCowan C."/>
            <person name="Murphy C."/>
            <person name="Pearson M."/>
            <person name="Priest M."/>
            <person name="Roberts A."/>
            <person name="Saif S."/>
            <person name="Shea T."/>
            <person name="Sykes S."/>
            <person name="Wortman J."/>
            <person name="Nusbaum C."/>
            <person name="Birren B."/>
        </authorList>
    </citation>
    <scope>NUCLEOTIDE SEQUENCE [LARGE SCALE GENOMIC DNA]</scope>
    <source>
        <strain evidence="14">CBS 10117</strain>
    </source>
</reference>
<evidence type="ECO:0000256" key="9">
    <source>
        <dbReference type="ARBA" id="ARBA00023235"/>
    </source>
</evidence>
<keyword evidence="9 10" id="KW-0413">Isomerase</keyword>
<keyword evidence="8 10" id="KW-0238">DNA-binding</keyword>
<evidence type="ECO:0000256" key="8">
    <source>
        <dbReference type="ARBA" id="ARBA00023125"/>
    </source>
</evidence>
<protein>
    <recommendedName>
        <fullName evidence="4">DNA topoisomerase (ATP-hydrolyzing)</fullName>
        <ecNumber evidence="4">5.6.2.2</ecNumber>
    </recommendedName>
</protein>
<evidence type="ECO:0000256" key="10">
    <source>
        <dbReference type="PROSITE-ProRule" id="PRU01385"/>
    </source>
</evidence>
<evidence type="ECO:0000313" key="15">
    <source>
        <dbReference type="EMBL" id="WWC61622.1"/>
    </source>
</evidence>
<proteinExistence type="inferred from homology"/>
<feature type="domain" description="Topoisomerase 6 subunit A/Spo11 TOPRIM" evidence="13">
    <location>
        <begin position="491"/>
        <end position="653"/>
    </location>
</feature>
<dbReference type="InterPro" id="IPR013049">
    <property type="entry name" value="Spo11/TopoVI_A_N"/>
</dbReference>
<dbReference type="GO" id="GO:0005524">
    <property type="term" value="F:ATP binding"/>
    <property type="evidence" value="ECO:0007669"/>
    <property type="project" value="InterPro"/>
</dbReference>
<evidence type="ECO:0000259" key="12">
    <source>
        <dbReference type="Pfam" id="PF04406"/>
    </source>
</evidence>
<dbReference type="VEuPathDB" id="FungiDB:I303_04818"/>
<feature type="active site" description="O-(5'-phospho-DNA)-tyrosine intermediate" evidence="10">
    <location>
        <position position="408"/>
    </location>
</feature>
<dbReference type="Pfam" id="PF21180">
    <property type="entry name" value="TOP6A-Spo11_Toprim"/>
    <property type="match status" value="1"/>
</dbReference>
<dbReference type="EMBL" id="CP144534">
    <property type="protein sequence ID" value="WWC61622.1"/>
    <property type="molecule type" value="Genomic_DNA"/>
</dbReference>
<evidence type="ECO:0000256" key="2">
    <source>
        <dbReference type="ARBA" id="ARBA00001946"/>
    </source>
</evidence>
<dbReference type="GO" id="GO:0003918">
    <property type="term" value="F:DNA topoisomerase type II (double strand cut, ATP-hydrolyzing) activity"/>
    <property type="evidence" value="ECO:0007669"/>
    <property type="project" value="UniProtKB-UniRule"/>
</dbReference>
<dbReference type="GO" id="GO:0007131">
    <property type="term" value="P:reciprocal meiotic recombination"/>
    <property type="evidence" value="ECO:0007669"/>
    <property type="project" value="TreeGrafter"/>
</dbReference>
<evidence type="ECO:0000256" key="1">
    <source>
        <dbReference type="ARBA" id="ARBA00000185"/>
    </source>
</evidence>
<accession>A0A1A6A5Z4</accession>
<gene>
    <name evidence="14" type="ORF">I303_04818</name>
    <name evidence="15" type="ORF">I303_104206</name>
</gene>
<dbReference type="InterPro" id="IPR034136">
    <property type="entry name" value="TOPRIM_Topo6A/Spo11"/>
</dbReference>
<feature type="region of interest" description="Disordered" evidence="11">
    <location>
        <begin position="218"/>
        <end position="256"/>
    </location>
</feature>
<dbReference type="PANTHER" id="PTHR10848:SF0">
    <property type="entry name" value="MEIOTIC RECOMBINATION PROTEIN SPO11"/>
    <property type="match status" value="1"/>
</dbReference>
<dbReference type="EC" id="5.6.2.2" evidence="4"/>
<dbReference type="RefSeq" id="XP_018263324.1">
    <property type="nucleotide sequence ID" value="XM_018408113.1"/>
</dbReference>
<feature type="compositionally biased region" description="Polar residues" evidence="11">
    <location>
        <begin position="18"/>
        <end position="28"/>
    </location>
</feature>
<evidence type="ECO:0000256" key="7">
    <source>
        <dbReference type="ARBA" id="ARBA00023029"/>
    </source>
</evidence>
<evidence type="ECO:0000313" key="16">
    <source>
        <dbReference type="Proteomes" id="UP000078595"/>
    </source>
</evidence>
<feature type="compositionally biased region" description="Polar residues" evidence="11">
    <location>
        <begin position="59"/>
        <end position="73"/>
    </location>
</feature>
<dbReference type="GO" id="GO:0046872">
    <property type="term" value="F:metal ion binding"/>
    <property type="evidence" value="ECO:0007669"/>
    <property type="project" value="UniProtKB-KW"/>
</dbReference>
<keyword evidence="6" id="KW-0460">Magnesium</keyword>
<dbReference type="STRING" id="1296121.A0A1A6A5Z4"/>
<reference evidence="15" key="3">
    <citation type="submission" date="2024-02" db="EMBL/GenBank/DDBJ databases">
        <title>Comparative genomics of Cryptococcus and Kwoniella reveals pathogenesis evolution and contrasting modes of karyotype evolution via chromosome fusion or intercentromeric recombination.</title>
        <authorList>
            <person name="Coelho M.A."/>
            <person name="David-Palma M."/>
            <person name="Shea T."/>
            <person name="Bowers K."/>
            <person name="McGinley-Smith S."/>
            <person name="Mohammad A.W."/>
            <person name="Gnirke A."/>
            <person name="Yurkov A.M."/>
            <person name="Nowrousian M."/>
            <person name="Sun S."/>
            <person name="Cuomo C.A."/>
            <person name="Heitman J."/>
        </authorList>
    </citation>
    <scope>NUCLEOTIDE SEQUENCE</scope>
    <source>
        <strain evidence="15">CBS 10117</strain>
    </source>
</reference>
<keyword evidence="7 10" id="KW-0799">Topoisomerase</keyword>
<dbReference type="PRINTS" id="PR01550">
    <property type="entry name" value="TOP6AFAMILY"/>
</dbReference>
<keyword evidence="5" id="KW-0479">Metal-binding</keyword>
<feature type="domain" description="Spo11/DNA topoisomerase VI subunit A N-terminal" evidence="12">
    <location>
        <begin position="382"/>
        <end position="439"/>
    </location>
</feature>
<dbReference type="Pfam" id="PF04406">
    <property type="entry name" value="TP6A_N"/>
    <property type="match status" value="1"/>
</dbReference>
<dbReference type="InterPro" id="IPR036078">
    <property type="entry name" value="Spo11/TopoVI_A_sf"/>
</dbReference>
<dbReference type="Gene3D" id="3.40.1360.10">
    <property type="match status" value="1"/>
</dbReference>